<evidence type="ECO:0000313" key="2">
    <source>
        <dbReference type="Proteomes" id="UP000076079"/>
    </source>
</evidence>
<dbReference type="AlphaFoldDB" id="A0A143PM63"/>
<reference evidence="1 2" key="1">
    <citation type="journal article" date="2016" name="Genome Announc.">
        <title>First Complete Genome Sequence of a Subdivision 6 Acidobacterium Strain.</title>
        <authorList>
            <person name="Huang S."/>
            <person name="Vieira S."/>
            <person name="Bunk B."/>
            <person name="Riedel T."/>
            <person name="Sproer C."/>
            <person name="Overmann J."/>
        </authorList>
    </citation>
    <scope>NUCLEOTIDE SEQUENCE [LARGE SCALE GENOMIC DNA]</scope>
    <source>
        <strain evidence="2">DSM 100886 HEG_-6_39</strain>
    </source>
</reference>
<evidence type="ECO:0000313" key="1">
    <source>
        <dbReference type="EMBL" id="AMY09526.1"/>
    </source>
</evidence>
<name>A0A143PM63_LUTPR</name>
<reference evidence="2" key="2">
    <citation type="submission" date="2016-04" db="EMBL/GenBank/DDBJ databases">
        <title>First Complete Genome Sequence of a Subdivision 6 Acidobacterium.</title>
        <authorList>
            <person name="Huang S."/>
            <person name="Vieira S."/>
            <person name="Bunk B."/>
            <person name="Riedel T."/>
            <person name="Sproeer C."/>
            <person name="Overmann J."/>
        </authorList>
    </citation>
    <scope>NUCLEOTIDE SEQUENCE [LARGE SCALE GENOMIC DNA]</scope>
    <source>
        <strain evidence="2">DSM 100886 HEG_-6_39</strain>
    </source>
</reference>
<gene>
    <name evidence="1" type="ORF">LuPra_02743</name>
</gene>
<dbReference type="STRING" id="1855912.LuPra_02743"/>
<proteinExistence type="predicted"/>
<organism evidence="1 2">
    <name type="scientific">Luteitalea pratensis</name>
    <dbReference type="NCBI Taxonomy" id="1855912"/>
    <lineage>
        <taxon>Bacteria</taxon>
        <taxon>Pseudomonadati</taxon>
        <taxon>Acidobacteriota</taxon>
        <taxon>Vicinamibacteria</taxon>
        <taxon>Vicinamibacterales</taxon>
        <taxon>Vicinamibacteraceae</taxon>
        <taxon>Luteitalea</taxon>
    </lineage>
</organism>
<sequence>MPHPYPVALRERAVRTALTRIRSSRSALRSVSRRCCSGYSGPVPPASSRGVGAWLDLEMHSPNPELVTSDCGRRWPAKRGHPIQDAAGQARIEFSAPTTAGPKTVANDGLVAEDSVLHAGLPVVAGGLLPLPPPERFHVADRAIARARARSAARHLRRPGRRHDHPRVARARGLIEGDRVVGRVRRDAGDPTGRRANQVNAHGRVIGRRLGQRVRDDHSGAVDTQMQLLPASRATSAMFRCGPLAFPPSLKDRAVDDQMQRSLRREVTHCDVQPLTPSRERLLVRGIETRAHHGQDRPDEALRLA</sequence>
<protein>
    <submittedName>
        <fullName evidence="1">Uncharacterized protein</fullName>
    </submittedName>
</protein>
<accession>A0A143PM63</accession>
<dbReference type="Proteomes" id="UP000076079">
    <property type="component" value="Chromosome"/>
</dbReference>
<dbReference type="KEGG" id="abac:LuPra_02743"/>
<dbReference type="EMBL" id="CP015136">
    <property type="protein sequence ID" value="AMY09526.1"/>
    <property type="molecule type" value="Genomic_DNA"/>
</dbReference>
<keyword evidence="2" id="KW-1185">Reference proteome</keyword>